<evidence type="ECO:0000256" key="3">
    <source>
        <dbReference type="ARBA" id="ARBA00022989"/>
    </source>
</evidence>
<feature type="compositionally biased region" description="Basic and acidic residues" evidence="5">
    <location>
        <begin position="399"/>
        <end position="414"/>
    </location>
</feature>
<feature type="region of interest" description="Disordered" evidence="5">
    <location>
        <begin position="384"/>
        <end position="414"/>
    </location>
</feature>
<sequence>MTDAGRLRDRVPIRRIGRVLGALLLLAVVLPFVIYAVPQIAGANSSYVVLSGSMQPVMDPGDVVVVESVPASEIEKGDIVTFHREGQANPTTHRVIEVVQQGGDVAFRTKGDNSESADRRLVTPAQLEGRIPVIAGYPLVIPLIGHVIFFASTQTGFVLLVAVPIGLLIISEIWSLSGISGASGESDTDDTLDTAAKSGTDQPAGDGVRSTNEESADDDRPLAHVDSAAIAGGSGISKTTMPNGHGIDTDGHVAAGNGDNEIQDTNGVVSDAVSPTEDDNSSLTFTAPELELGLVVLGLFVGYSAWVAAETVEIWAFTVVGAVGAAFLLLSILYLVGRSGSSSEREASSSGGVELDRAELREQLIDGRTRAVALTDSITRTELKSAQTVSAQRTTTVDGRADPMHPPREGVNDD</sequence>
<dbReference type="InterPro" id="IPR001733">
    <property type="entry name" value="Peptidase_S26B"/>
</dbReference>
<dbReference type="InterPro" id="IPR019533">
    <property type="entry name" value="Peptidase_S26"/>
</dbReference>
<dbReference type="NCBIfam" id="TIGR02228">
    <property type="entry name" value="sigpep_I_arch"/>
    <property type="match status" value="1"/>
</dbReference>
<dbReference type="GeneID" id="68860847"/>
<feature type="transmembrane region" description="Helical" evidence="6">
    <location>
        <begin position="20"/>
        <end position="41"/>
    </location>
</feature>
<dbReference type="PANTHER" id="PTHR10806">
    <property type="entry name" value="SIGNAL PEPTIDASE COMPLEX CATALYTIC SUBUNIT SEC11"/>
    <property type="match status" value="1"/>
</dbReference>
<dbReference type="CDD" id="cd06530">
    <property type="entry name" value="S26_SPase_I"/>
    <property type="match status" value="1"/>
</dbReference>
<evidence type="ECO:0000259" key="7">
    <source>
        <dbReference type="Pfam" id="PF10502"/>
    </source>
</evidence>
<protein>
    <submittedName>
        <fullName evidence="8">Signal peptidase I</fullName>
    </submittedName>
</protein>
<dbReference type="RefSeq" id="WP_229126288.1">
    <property type="nucleotide sequence ID" value="NZ_CP064789.1"/>
</dbReference>
<dbReference type="InterPro" id="IPR036286">
    <property type="entry name" value="LexA/Signal_pep-like_sf"/>
</dbReference>
<feature type="domain" description="Peptidase S26" evidence="7">
    <location>
        <begin position="28"/>
        <end position="96"/>
    </location>
</feature>
<dbReference type="Proteomes" id="UP000663305">
    <property type="component" value="Chromosome"/>
</dbReference>
<keyword evidence="2 6" id="KW-0812">Transmembrane</keyword>
<dbReference type="Gene3D" id="2.10.109.10">
    <property type="entry name" value="Umud Fragment, subunit A"/>
    <property type="match status" value="1"/>
</dbReference>
<name>A0A897NJV8_9EURY</name>
<evidence type="ECO:0000313" key="8">
    <source>
        <dbReference type="EMBL" id="QSG11735.1"/>
    </source>
</evidence>
<evidence type="ECO:0000256" key="1">
    <source>
        <dbReference type="ARBA" id="ARBA00004370"/>
    </source>
</evidence>
<dbReference type="EMBL" id="CP064789">
    <property type="protein sequence ID" value="QSG11735.1"/>
    <property type="molecule type" value="Genomic_DNA"/>
</dbReference>
<dbReference type="GO" id="GO:0016020">
    <property type="term" value="C:membrane"/>
    <property type="evidence" value="ECO:0007669"/>
    <property type="project" value="UniProtKB-SubCell"/>
</dbReference>
<keyword evidence="3 6" id="KW-1133">Transmembrane helix</keyword>
<dbReference type="AlphaFoldDB" id="A0A897NJV8"/>
<gene>
    <name evidence="8" type="primary">lepB3</name>
    <name evidence="8" type="ORF">HSBGL_1313</name>
</gene>
<evidence type="ECO:0000256" key="2">
    <source>
        <dbReference type="ARBA" id="ARBA00022692"/>
    </source>
</evidence>
<feature type="compositionally biased region" description="Polar residues" evidence="5">
    <location>
        <begin position="384"/>
        <end position="397"/>
    </location>
</feature>
<feature type="region of interest" description="Disordered" evidence="5">
    <location>
        <begin position="181"/>
        <end position="264"/>
    </location>
</feature>
<evidence type="ECO:0000256" key="4">
    <source>
        <dbReference type="ARBA" id="ARBA00023136"/>
    </source>
</evidence>
<evidence type="ECO:0000256" key="5">
    <source>
        <dbReference type="SAM" id="MobiDB-lite"/>
    </source>
</evidence>
<feature type="transmembrane region" description="Helical" evidence="6">
    <location>
        <begin position="147"/>
        <end position="170"/>
    </location>
</feature>
<dbReference type="GO" id="GO:0006465">
    <property type="term" value="P:signal peptide processing"/>
    <property type="evidence" value="ECO:0007669"/>
    <property type="project" value="InterPro"/>
</dbReference>
<evidence type="ECO:0000256" key="6">
    <source>
        <dbReference type="SAM" id="Phobius"/>
    </source>
</evidence>
<proteinExistence type="predicted"/>
<evidence type="ECO:0000313" key="9">
    <source>
        <dbReference type="Proteomes" id="UP000663305"/>
    </source>
</evidence>
<reference evidence="8" key="1">
    <citation type="submission" date="2020-11" db="EMBL/GenBank/DDBJ databases">
        <title>Carbohydrate-dependent, anaerobic sulfur respiration: A novel catabolism in halophilic archaea.</title>
        <authorList>
            <person name="Sorokin D.Y."/>
            <person name="Messina E."/>
            <person name="Smedile F."/>
            <person name="La Cono V."/>
            <person name="Hallsworth J.E."/>
            <person name="Yakimov M.M."/>
        </authorList>
    </citation>
    <scope>NUCLEOTIDE SEQUENCE</scope>
    <source>
        <strain evidence="8">HSR-Bgl</strain>
    </source>
</reference>
<feature type="transmembrane region" description="Helical" evidence="6">
    <location>
        <begin position="314"/>
        <end position="336"/>
    </location>
</feature>
<dbReference type="PRINTS" id="PR00728">
    <property type="entry name" value="SIGNALPTASE"/>
</dbReference>
<keyword evidence="4 6" id="KW-0472">Membrane</keyword>
<organism evidence="8 9">
    <name type="scientific">Halapricum desulfuricans</name>
    <dbReference type="NCBI Taxonomy" id="2841257"/>
    <lineage>
        <taxon>Archaea</taxon>
        <taxon>Methanobacteriati</taxon>
        <taxon>Methanobacteriota</taxon>
        <taxon>Stenosarchaea group</taxon>
        <taxon>Halobacteria</taxon>
        <taxon>Halobacteriales</taxon>
        <taxon>Haloarculaceae</taxon>
        <taxon>Halapricum</taxon>
    </lineage>
</organism>
<dbReference type="Pfam" id="PF10502">
    <property type="entry name" value="Peptidase_S26"/>
    <property type="match status" value="1"/>
</dbReference>
<feature type="transmembrane region" description="Helical" evidence="6">
    <location>
        <begin position="290"/>
        <end position="308"/>
    </location>
</feature>
<dbReference type="PANTHER" id="PTHR10806:SF6">
    <property type="entry name" value="SIGNAL PEPTIDASE COMPLEX CATALYTIC SUBUNIT SEC11"/>
    <property type="match status" value="1"/>
</dbReference>
<accession>A0A897NJV8</accession>
<dbReference type="SUPFAM" id="SSF51306">
    <property type="entry name" value="LexA/Signal peptidase"/>
    <property type="match status" value="1"/>
</dbReference>
<dbReference type="GO" id="GO:0004252">
    <property type="term" value="F:serine-type endopeptidase activity"/>
    <property type="evidence" value="ECO:0007669"/>
    <property type="project" value="InterPro"/>
</dbReference>
<comment type="subcellular location">
    <subcellularLocation>
        <location evidence="1">Membrane</location>
    </subcellularLocation>
</comment>